<dbReference type="EMBL" id="HADZ01020175">
    <property type="protein sequence ID" value="SBP84116.1"/>
    <property type="molecule type" value="Transcribed_RNA"/>
</dbReference>
<feature type="non-terminal residue" evidence="1">
    <location>
        <position position="1"/>
    </location>
</feature>
<reference evidence="1" key="1">
    <citation type="submission" date="2016-05" db="EMBL/GenBank/DDBJ databases">
        <authorList>
            <person name="Lavstsen T."/>
            <person name="Jespersen J.S."/>
        </authorList>
    </citation>
    <scope>NUCLEOTIDE SEQUENCE</scope>
    <source>
        <tissue evidence="1">Brain</tissue>
    </source>
</reference>
<protein>
    <submittedName>
        <fullName evidence="1">Oxysterol-binding protein</fullName>
    </submittedName>
</protein>
<proteinExistence type="predicted"/>
<name>A0A1A8CZR8_NOTKA</name>
<evidence type="ECO:0000313" key="1">
    <source>
        <dbReference type="EMBL" id="SBP84116.1"/>
    </source>
</evidence>
<sequence length="44" mass="4744">LFSPTGIGLYVSLHDFGGELGVHSRVENSTFHPIMCVKSAVNRA</sequence>
<accession>A0A1A8CZR8</accession>
<dbReference type="AlphaFoldDB" id="A0A1A8CZR8"/>
<gene>
    <name evidence="1" type="primary">CABZ01007893.1</name>
</gene>
<organism evidence="1">
    <name type="scientific">Nothobranchius kadleci</name>
    <name type="common">African annual killifish</name>
    <dbReference type="NCBI Taxonomy" id="1051664"/>
    <lineage>
        <taxon>Eukaryota</taxon>
        <taxon>Metazoa</taxon>
        <taxon>Chordata</taxon>
        <taxon>Craniata</taxon>
        <taxon>Vertebrata</taxon>
        <taxon>Euteleostomi</taxon>
        <taxon>Actinopterygii</taxon>
        <taxon>Neopterygii</taxon>
        <taxon>Teleostei</taxon>
        <taxon>Neoteleostei</taxon>
        <taxon>Acanthomorphata</taxon>
        <taxon>Ovalentaria</taxon>
        <taxon>Atherinomorphae</taxon>
        <taxon>Cyprinodontiformes</taxon>
        <taxon>Nothobranchiidae</taxon>
        <taxon>Nothobranchius</taxon>
    </lineage>
</organism>
<reference evidence="1" key="2">
    <citation type="submission" date="2016-06" db="EMBL/GenBank/DDBJ databases">
        <title>The genome of a short-lived fish provides insights into sex chromosome evolution and the genetic control of aging.</title>
        <authorList>
            <person name="Reichwald K."/>
            <person name="Felder M."/>
            <person name="Petzold A."/>
            <person name="Koch P."/>
            <person name="Groth M."/>
            <person name="Platzer M."/>
        </authorList>
    </citation>
    <scope>NUCLEOTIDE SEQUENCE</scope>
    <source>
        <tissue evidence="1">Brain</tissue>
    </source>
</reference>